<accession>A0A8S0TQ93</accession>
<keyword evidence="3 7" id="KW-0812">Transmembrane</keyword>
<evidence type="ECO:0000313" key="8">
    <source>
        <dbReference type="EMBL" id="CAA3008045.1"/>
    </source>
</evidence>
<organism evidence="8 9">
    <name type="scientific">Olea europaea subsp. europaea</name>
    <dbReference type="NCBI Taxonomy" id="158383"/>
    <lineage>
        <taxon>Eukaryota</taxon>
        <taxon>Viridiplantae</taxon>
        <taxon>Streptophyta</taxon>
        <taxon>Embryophyta</taxon>
        <taxon>Tracheophyta</taxon>
        <taxon>Spermatophyta</taxon>
        <taxon>Magnoliopsida</taxon>
        <taxon>eudicotyledons</taxon>
        <taxon>Gunneridae</taxon>
        <taxon>Pentapetalae</taxon>
        <taxon>asterids</taxon>
        <taxon>lamiids</taxon>
        <taxon>Lamiales</taxon>
        <taxon>Oleaceae</taxon>
        <taxon>Oleeae</taxon>
        <taxon>Olea</taxon>
    </lineage>
</organism>
<comment type="caution">
    <text evidence="8">The sequence shown here is derived from an EMBL/GenBank/DDBJ whole genome shotgun (WGS) entry which is preliminary data.</text>
</comment>
<evidence type="ECO:0000256" key="1">
    <source>
        <dbReference type="ARBA" id="ARBA00004478"/>
    </source>
</evidence>
<evidence type="ECO:0000256" key="2">
    <source>
        <dbReference type="ARBA" id="ARBA00009596"/>
    </source>
</evidence>
<keyword evidence="9" id="KW-1185">Reference proteome</keyword>
<keyword evidence="6 7" id="KW-0472">Membrane</keyword>
<evidence type="ECO:0000256" key="7">
    <source>
        <dbReference type="RuleBase" id="RU367003"/>
    </source>
</evidence>
<reference evidence="8 9" key="1">
    <citation type="submission" date="2019-12" db="EMBL/GenBank/DDBJ databases">
        <authorList>
            <person name="Alioto T."/>
            <person name="Alioto T."/>
            <person name="Gomez Garrido J."/>
        </authorList>
    </citation>
    <scope>NUCLEOTIDE SEQUENCE [LARGE SCALE GENOMIC DNA]</scope>
</reference>
<name>A0A8S0TQ93_OLEEU</name>
<keyword evidence="7" id="KW-0934">Plastid</keyword>
<evidence type="ECO:0000313" key="9">
    <source>
        <dbReference type="Proteomes" id="UP000594638"/>
    </source>
</evidence>
<comment type="caution">
    <text evidence="7">Lacks conserved residue(s) required for the propagation of feature annotation.</text>
</comment>
<keyword evidence="4" id="KW-1001">Plastid inner membrane</keyword>
<evidence type="ECO:0000256" key="6">
    <source>
        <dbReference type="ARBA" id="ARBA00023136"/>
    </source>
</evidence>
<proteinExistence type="inferred from homology"/>
<keyword evidence="5 7" id="KW-1133">Transmembrane helix</keyword>
<dbReference type="EMBL" id="CACTIH010007289">
    <property type="protein sequence ID" value="CAA3008045.1"/>
    <property type="molecule type" value="Genomic_DNA"/>
</dbReference>
<dbReference type="OrthoDB" id="249703at2759"/>
<sequence>MTKKPRWWWRILSWVPYLMPLHETVMHAETAYHLHHFLEYFELLTIPFWQGIRRLPRWFMMAYILIAFTRIVRRKDWPHFFRFHVIMGILLEITLQVFGTVSSWMSLYIGITYHC</sequence>
<dbReference type="PANTHER" id="PTHR33510:SF9">
    <property type="entry name" value="HIT-TYPE ZINC FINGER FAMILY PROTEIN-RELATED"/>
    <property type="match status" value="1"/>
</dbReference>
<protein>
    <recommendedName>
        <fullName evidence="7">Protein TIC 20</fullName>
    </recommendedName>
</protein>
<evidence type="ECO:0000256" key="5">
    <source>
        <dbReference type="ARBA" id="ARBA00022989"/>
    </source>
</evidence>
<comment type="subcellular location">
    <subcellularLocation>
        <location evidence="1">Plastid</location>
        <location evidence="1">Chloroplast inner membrane</location>
        <topology evidence="1">Multi-pass membrane protein</topology>
    </subcellularLocation>
    <subcellularLocation>
        <location evidence="7">Plastid</location>
        <location evidence="7">Chloroplast membrane</location>
        <topology evidence="7">Multi-pass membrane protein</topology>
    </subcellularLocation>
</comment>
<dbReference type="Pfam" id="PF16166">
    <property type="entry name" value="TIC20"/>
    <property type="match status" value="1"/>
</dbReference>
<dbReference type="Proteomes" id="UP000594638">
    <property type="component" value="Unassembled WGS sequence"/>
</dbReference>
<dbReference type="GO" id="GO:0009706">
    <property type="term" value="C:chloroplast inner membrane"/>
    <property type="evidence" value="ECO:0007669"/>
    <property type="project" value="UniProtKB-SubCell"/>
</dbReference>
<comment type="similarity">
    <text evidence="2 7">Belongs to the Tic20 family.</text>
</comment>
<dbReference type="AlphaFoldDB" id="A0A8S0TQ93"/>
<feature type="transmembrane region" description="Helical" evidence="7">
    <location>
        <begin position="85"/>
        <end position="111"/>
    </location>
</feature>
<evidence type="ECO:0000256" key="4">
    <source>
        <dbReference type="ARBA" id="ARBA00022780"/>
    </source>
</evidence>
<keyword evidence="7" id="KW-0150">Chloroplast</keyword>
<dbReference type="InterPro" id="IPR005691">
    <property type="entry name" value="Tic20"/>
</dbReference>
<feature type="transmembrane region" description="Helical" evidence="7">
    <location>
        <begin position="55"/>
        <end position="73"/>
    </location>
</feature>
<dbReference type="Gramene" id="OE9A100210T1">
    <property type="protein sequence ID" value="OE9A100210C1"/>
    <property type="gene ID" value="OE9A100210"/>
</dbReference>
<comment type="function">
    <text evidence="7">Involved in protein precursor import into chloroplasts.</text>
</comment>
<gene>
    <name evidence="8" type="ORF">OLEA9_A100210</name>
</gene>
<dbReference type="PANTHER" id="PTHR33510">
    <property type="entry name" value="PROTEIN TIC 20-II, CHLOROPLASTIC"/>
    <property type="match status" value="1"/>
</dbReference>
<evidence type="ECO:0000256" key="3">
    <source>
        <dbReference type="ARBA" id="ARBA00022692"/>
    </source>
</evidence>